<dbReference type="AlphaFoldDB" id="A0A433PK22"/>
<proteinExistence type="predicted"/>
<accession>A0A433PK22</accession>
<gene>
    <name evidence="1" type="ORF">BC938DRAFT_476136</name>
</gene>
<organism evidence="1 2">
    <name type="scientific">Jimgerdemannia flammicorona</name>
    <dbReference type="NCBI Taxonomy" id="994334"/>
    <lineage>
        <taxon>Eukaryota</taxon>
        <taxon>Fungi</taxon>
        <taxon>Fungi incertae sedis</taxon>
        <taxon>Mucoromycota</taxon>
        <taxon>Mucoromycotina</taxon>
        <taxon>Endogonomycetes</taxon>
        <taxon>Endogonales</taxon>
        <taxon>Endogonaceae</taxon>
        <taxon>Jimgerdemannia</taxon>
    </lineage>
</organism>
<reference evidence="1 2" key="1">
    <citation type="journal article" date="2018" name="New Phytol.">
        <title>Phylogenomics of Endogonaceae and evolution of mycorrhizas within Mucoromycota.</title>
        <authorList>
            <person name="Chang Y."/>
            <person name="Desiro A."/>
            <person name="Na H."/>
            <person name="Sandor L."/>
            <person name="Lipzen A."/>
            <person name="Clum A."/>
            <person name="Barry K."/>
            <person name="Grigoriev I.V."/>
            <person name="Martin F.M."/>
            <person name="Stajich J.E."/>
            <person name="Smith M.E."/>
            <person name="Bonito G."/>
            <person name="Spatafora J.W."/>
        </authorList>
    </citation>
    <scope>NUCLEOTIDE SEQUENCE [LARGE SCALE GENOMIC DNA]</scope>
    <source>
        <strain evidence="1 2">AD002</strain>
    </source>
</reference>
<protein>
    <submittedName>
        <fullName evidence="1">Uncharacterized protein</fullName>
    </submittedName>
</protein>
<dbReference type="EMBL" id="RBNJ01022680">
    <property type="protein sequence ID" value="RUS17892.1"/>
    <property type="molecule type" value="Genomic_DNA"/>
</dbReference>
<dbReference type="Proteomes" id="UP000274822">
    <property type="component" value="Unassembled WGS sequence"/>
</dbReference>
<comment type="caution">
    <text evidence="1">The sequence shown here is derived from an EMBL/GenBank/DDBJ whole genome shotgun (WGS) entry which is preliminary data.</text>
</comment>
<evidence type="ECO:0000313" key="1">
    <source>
        <dbReference type="EMBL" id="RUS17892.1"/>
    </source>
</evidence>
<name>A0A433PK22_9FUNG</name>
<keyword evidence="2" id="KW-1185">Reference proteome</keyword>
<evidence type="ECO:0000313" key="2">
    <source>
        <dbReference type="Proteomes" id="UP000274822"/>
    </source>
</evidence>
<feature type="non-terminal residue" evidence="1">
    <location>
        <position position="1"/>
    </location>
</feature>
<sequence>YIESILPNTARKLDSFLIQVSYEFEVRPGVIPFLFEEIEAHKTEHGIDDWGLSQTSLEEVFLRIIGGELRWKVVLIYVGEILVAWD</sequence>